<protein>
    <submittedName>
        <fullName evidence="1">Uncharacterized protein</fullName>
    </submittedName>
</protein>
<accession>A0ABV5F6B5</accession>
<sequence>MSQVLNFNYNSIGQFMYVCYNKISSKSLDFKILDSQLESEIYSRNFGADNSPGSTGTTSVFWIKESENFYNVFGHTAAPKNGDFDLPENSSSFDDYLAKFNKN</sequence>
<gene>
    <name evidence="1" type="ORF">ACFFVB_18030</name>
</gene>
<reference evidence="1 2" key="1">
    <citation type="submission" date="2024-09" db="EMBL/GenBank/DDBJ databases">
        <authorList>
            <person name="Sun Q."/>
            <person name="Mori K."/>
        </authorList>
    </citation>
    <scope>NUCLEOTIDE SEQUENCE [LARGE SCALE GENOMIC DNA]</scope>
    <source>
        <strain evidence="1 2">CECT 8286</strain>
    </source>
</reference>
<proteinExistence type="predicted"/>
<keyword evidence="2" id="KW-1185">Reference proteome</keyword>
<dbReference type="RefSeq" id="WP_382384644.1">
    <property type="nucleotide sequence ID" value="NZ_JBHMEZ010000032.1"/>
</dbReference>
<comment type="caution">
    <text evidence="1">The sequence shown here is derived from an EMBL/GenBank/DDBJ whole genome shotgun (WGS) entry which is preliminary data.</text>
</comment>
<dbReference type="EMBL" id="JBHMEZ010000032">
    <property type="protein sequence ID" value="MFB9054986.1"/>
    <property type="molecule type" value="Genomic_DNA"/>
</dbReference>
<organism evidence="1 2">
    <name type="scientific">Formosa undariae</name>
    <dbReference type="NCBI Taxonomy" id="1325436"/>
    <lineage>
        <taxon>Bacteria</taxon>
        <taxon>Pseudomonadati</taxon>
        <taxon>Bacteroidota</taxon>
        <taxon>Flavobacteriia</taxon>
        <taxon>Flavobacteriales</taxon>
        <taxon>Flavobacteriaceae</taxon>
        <taxon>Formosa</taxon>
    </lineage>
</organism>
<dbReference type="Proteomes" id="UP001589605">
    <property type="component" value="Unassembled WGS sequence"/>
</dbReference>
<evidence type="ECO:0000313" key="2">
    <source>
        <dbReference type="Proteomes" id="UP001589605"/>
    </source>
</evidence>
<name>A0ABV5F6B5_9FLAO</name>
<evidence type="ECO:0000313" key="1">
    <source>
        <dbReference type="EMBL" id="MFB9054986.1"/>
    </source>
</evidence>